<protein>
    <submittedName>
        <fullName evidence="3">Acyl-CoA thioesterase</fullName>
    </submittedName>
</protein>
<keyword evidence="2" id="KW-0378">Hydrolase</keyword>
<dbReference type="CDD" id="cd00586">
    <property type="entry name" value="4HBT"/>
    <property type="match status" value="1"/>
</dbReference>
<evidence type="ECO:0000256" key="2">
    <source>
        <dbReference type="ARBA" id="ARBA00022801"/>
    </source>
</evidence>
<dbReference type="GeneID" id="60680432"/>
<name>A0A368P106_AGRVI</name>
<dbReference type="Gene3D" id="3.10.129.10">
    <property type="entry name" value="Hotdog Thioesterase"/>
    <property type="match status" value="1"/>
</dbReference>
<evidence type="ECO:0000256" key="1">
    <source>
        <dbReference type="ARBA" id="ARBA00005953"/>
    </source>
</evidence>
<dbReference type="Pfam" id="PF13279">
    <property type="entry name" value="4HBT_2"/>
    <property type="match status" value="1"/>
</dbReference>
<dbReference type="GO" id="GO:0047617">
    <property type="term" value="F:fatty acyl-CoA hydrolase activity"/>
    <property type="evidence" value="ECO:0007669"/>
    <property type="project" value="TreeGrafter"/>
</dbReference>
<comment type="similarity">
    <text evidence="1">Belongs to the 4-hydroxybenzoyl-CoA thioesterase family.</text>
</comment>
<proteinExistence type="inferred from homology"/>
<dbReference type="PIRSF" id="PIRSF003230">
    <property type="entry name" value="YbgC"/>
    <property type="match status" value="1"/>
</dbReference>
<gene>
    <name evidence="3" type="ORF">DXT89_23430</name>
</gene>
<dbReference type="PANTHER" id="PTHR31793">
    <property type="entry name" value="4-HYDROXYBENZOYL-COA THIOESTERASE FAMILY MEMBER"/>
    <property type="match status" value="1"/>
</dbReference>
<organism evidence="3 4">
    <name type="scientific">Agrobacterium vitis</name>
    <name type="common">Rhizobium vitis</name>
    <dbReference type="NCBI Taxonomy" id="373"/>
    <lineage>
        <taxon>Bacteria</taxon>
        <taxon>Pseudomonadati</taxon>
        <taxon>Pseudomonadota</taxon>
        <taxon>Alphaproteobacteria</taxon>
        <taxon>Hyphomicrobiales</taxon>
        <taxon>Rhizobiaceae</taxon>
        <taxon>Rhizobium/Agrobacterium group</taxon>
        <taxon>Agrobacterium</taxon>
    </lineage>
</organism>
<dbReference type="SUPFAM" id="SSF54637">
    <property type="entry name" value="Thioesterase/thiol ester dehydrase-isomerase"/>
    <property type="match status" value="1"/>
</dbReference>
<dbReference type="RefSeq" id="WP_060719559.1">
    <property type="nucleotide sequence ID" value="NZ_CP055266.1"/>
</dbReference>
<sequence>MTAFETEYEVEWGDCDEAGIVFYPNYFYWLDCTFQRFLKSRGFGQRQNQAEFGAVTPLVDSGMRFRAPARYDDRLRVEAHISSWEEKRLRVEYRLLCGEKLVAEGYEVRAWAVVTKDGLRSVPIAEDFKRRMA</sequence>
<dbReference type="AlphaFoldDB" id="A0A368P106"/>
<evidence type="ECO:0000313" key="4">
    <source>
        <dbReference type="Proteomes" id="UP000436911"/>
    </source>
</evidence>
<dbReference type="InterPro" id="IPR050563">
    <property type="entry name" value="4-hydroxybenzoyl-CoA_TE"/>
</dbReference>
<comment type="caution">
    <text evidence="3">The sequence shown here is derived from an EMBL/GenBank/DDBJ whole genome shotgun (WGS) entry which is preliminary data.</text>
</comment>
<dbReference type="InterPro" id="IPR029069">
    <property type="entry name" value="HotDog_dom_sf"/>
</dbReference>
<accession>A0A368P106</accession>
<dbReference type="EMBL" id="QUSG01000022">
    <property type="protein sequence ID" value="KAA3521071.1"/>
    <property type="molecule type" value="Genomic_DNA"/>
</dbReference>
<reference evidence="3 4" key="1">
    <citation type="submission" date="2018-08" db="EMBL/GenBank/DDBJ databases">
        <title>Genome sequencing of Agrobacterium vitis strain ICMP 10754.</title>
        <authorList>
            <person name="Visnovsky S.B."/>
            <person name="Pitman A.R."/>
        </authorList>
    </citation>
    <scope>NUCLEOTIDE SEQUENCE [LARGE SCALE GENOMIC DNA]</scope>
    <source>
        <strain evidence="3 4">ICMP 10754</strain>
    </source>
</reference>
<dbReference type="Proteomes" id="UP000436911">
    <property type="component" value="Unassembled WGS sequence"/>
</dbReference>
<dbReference type="PANTHER" id="PTHR31793:SF27">
    <property type="entry name" value="NOVEL THIOESTERASE SUPERFAMILY DOMAIN AND SAPOSIN A-TYPE DOMAIN CONTAINING PROTEIN (0610012H03RIK)"/>
    <property type="match status" value="1"/>
</dbReference>
<dbReference type="InterPro" id="IPR006684">
    <property type="entry name" value="YbgC/YbaW"/>
</dbReference>
<dbReference type="OrthoDB" id="7204167at2"/>
<evidence type="ECO:0000313" key="3">
    <source>
        <dbReference type="EMBL" id="KAA3521071.1"/>
    </source>
</evidence>